<name>A0A3B7MQA3_9BACT</name>
<gene>
    <name evidence="1" type="ORF">D3H65_16680</name>
</gene>
<protein>
    <submittedName>
        <fullName evidence="1">Crp/Fnr family transcriptional regulator</fullName>
    </submittedName>
</protein>
<evidence type="ECO:0000313" key="2">
    <source>
        <dbReference type="Proteomes" id="UP000263900"/>
    </source>
</evidence>
<evidence type="ECO:0000313" key="1">
    <source>
        <dbReference type="EMBL" id="AXY75513.1"/>
    </source>
</evidence>
<dbReference type="InterPro" id="IPR018490">
    <property type="entry name" value="cNMP-bd_dom_sf"/>
</dbReference>
<dbReference type="Gene3D" id="2.60.120.10">
    <property type="entry name" value="Jelly Rolls"/>
    <property type="match status" value="1"/>
</dbReference>
<dbReference type="InterPro" id="IPR014710">
    <property type="entry name" value="RmlC-like_jellyroll"/>
</dbReference>
<reference evidence="1 2" key="1">
    <citation type="submission" date="2018-09" db="EMBL/GenBank/DDBJ databases">
        <title>Genome sequencing of strain 6GH32-13.</title>
        <authorList>
            <person name="Weon H.-Y."/>
            <person name="Heo J."/>
            <person name="Kwon S.-W."/>
        </authorList>
    </citation>
    <scope>NUCLEOTIDE SEQUENCE [LARGE SCALE GENOMIC DNA]</scope>
    <source>
        <strain evidence="1 2">5GH32-13</strain>
    </source>
</reference>
<proteinExistence type="predicted"/>
<dbReference type="Proteomes" id="UP000263900">
    <property type="component" value="Chromosome"/>
</dbReference>
<keyword evidence="2" id="KW-1185">Reference proteome</keyword>
<dbReference type="RefSeq" id="WP_119051394.1">
    <property type="nucleotide sequence ID" value="NZ_CP032157.1"/>
</dbReference>
<sequence>MLHYYDSLFDFISQIINIPEHDRAQCRESFKPLLAPKDTLLDSPGKVPVYHNFIVSGYMRKYYINDKGEEITVDLNNGPRFFTSYFHFVNQTPTNEYVQCITDCELLRITKADADRTAKTSITQKDYTIRLFQQVQEEDRQRMNDLANLTAEQRYVKLVKESPNIIKNVPLKYIASYLGIKPESLSRIRREIIS</sequence>
<dbReference type="KEGG" id="pseg:D3H65_16680"/>
<dbReference type="OrthoDB" id="758145at2"/>
<accession>A0A3B7MQA3</accession>
<organism evidence="1 2">
    <name type="scientific">Paraflavitalea soli</name>
    <dbReference type="NCBI Taxonomy" id="2315862"/>
    <lineage>
        <taxon>Bacteria</taxon>
        <taxon>Pseudomonadati</taxon>
        <taxon>Bacteroidota</taxon>
        <taxon>Chitinophagia</taxon>
        <taxon>Chitinophagales</taxon>
        <taxon>Chitinophagaceae</taxon>
        <taxon>Paraflavitalea</taxon>
    </lineage>
</organism>
<dbReference type="EMBL" id="CP032157">
    <property type="protein sequence ID" value="AXY75513.1"/>
    <property type="molecule type" value="Genomic_DNA"/>
</dbReference>
<dbReference type="AlphaFoldDB" id="A0A3B7MQA3"/>
<dbReference type="SUPFAM" id="SSF51206">
    <property type="entry name" value="cAMP-binding domain-like"/>
    <property type="match status" value="1"/>
</dbReference>